<dbReference type="SUPFAM" id="SSF55874">
    <property type="entry name" value="ATPase domain of HSP90 chaperone/DNA topoisomerase II/histidine kinase"/>
    <property type="match status" value="1"/>
</dbReference>
<keyword evidence="7 15" id="KW-0812">Transmembrane</keyword>
<evidence type="ECO:0000256" key="15">
    <source>
        <dbReference type="SAM" id="Phobius"/>
    </source>
</evidence>
<evidence type="ECO:0000256" key="7">
    <source>
        <dbReference type="ARBA" id="ARBA00022692"/>
    </source>
</evidence>
<evidence type="ECO:0000256" key="10">
    <source>
        <dbReference type="ARBA" id="ARBA00022840"/>
    </source>
</evidence>
<evidence type="ECO:0000256" key="3">
    <source>
        <dbReference type="ARBA" id="ARBA00012438"/>
    </source>
</evidence>
<feature type="transmembrane region" description="Helical" evidence="15">
    <location>
        <begin position="165"/>
        <end position="185"/>
    </location>
</feature>
<evidence type="ECO:0000313" key="19">
    <source>
        <dbReference type="Proteomes" id="UP000617979"/>
    </source>
</evidence>
<name>A0ABQ1G691_9BACL</name>
<keyword evidence="4" id="KW-1003">Cell membrane</keyword>
<sequence>MNPKGMWGAGIWRTSVETNLPMVFSIVLVMIWPPQAVVQIGWYFVFFLAIFIWQVIWPAYRLRRKAGTIWVRIRYWFWFLSLLSLSQIILNEVLEWLFFQEMMGNSYPELYEYFMEDQGGMSKVFAYLISFFILFLLIAGNRLVFWSWFRFLQWTRRKLVRQFTLSHIMMLVLLFWLCAVVWMVYQVTWGMPKNLSGVNQAKEAATWTSPLLQSGTSEKDLQRWVNQLKEAQGPFPFWYFDNVTKERHWRLYDRKGDRVVGDPPRAAGREEKLVRKSLQGGVARSENLNASTHLAVAPVWDDQYRVVGVVVLEKQIEPVLQISSMIMIFILFLAVSFGGVFLFLIVAMLIASFFAYLRARVLTRRFEKVRVASSEWSKGRLNHRIATDWPDELGTMSDQLNQVAASLQEATWKLEKEKEQVETLLRQKKKFMADVSHELRTPVAILKGCLEVGEMKGELGNQDLFRRELDRLQQMIDELFMLATKDEQDENEPFLRELLHPDGLLQEVFETFQPIAWREKKISLELSLLESDRQIIADPVRLRQILHNLLRNALRHTPEGGLVSLSAEEDQDRVLLIVADTGSGMCEEEVAHVFQRYYRGRVTSGVYEGAGIGLALVKEWSERMGAEVSVQSEEGEGTQVILSFAVTDGEGSD</sequence>
<comment type="catalytic activity">
    <reaction evidence="1">
        <text>ATP + protein L-histidine = ADP + protein N-phospho-L-histidine.</text>
        <dbReference type="EC" id="2.7.13.3"/>
    </reaction>
</comment>
<dbReference type="EC" id="2.7.13.3" evidence="3"/>
<dbReference type="RefSeq" id="WP_188430128.1">
    <property type="nucleotide sequence ID" value="NZ_BMEX01000002.1"/>
</dbReference>
<dbReference type="SMART" id="SM00387">
    <property type="entry name" value="HATPase_c"/>
    <property type="match status" value="1"/>
</dbReference>
<reference evidence="19" key="1">
    <citation type="journal article" date="2019" name="Int. J. Syst. Evol. Microbiol.">
        <title>The Global Catalogue of Microorganisms (GCM) 10K type strain sequencing project: providing services to taxonomists for standard genome sequencing and annotation.</title>
        <authorList>
            <consortium name="The Broad Institute Genomics Platform"/>
            <consortium name="The Broad Institute Genome Sequencing Center for Infectious Disease"/>
            <person name="Wu L."/>
            <person name="Ma J."/>
        </authorList>
    </citation>
    <scope>NUCLEOTIDE SEQUENCE [LARGE SCALE GENOMIC DNA]</scope>
    <source>
        <strain evidence="19">CGMCC 1.12404</strain>
    </source>
</reference>
<dbReference type="Gene3D" id="6.10.340.10">
    <property type="match status" value="1"/>
</dbReference>
<dbReference type="Proteomes" id="UP000617979">
    <property type="component" value="Unassembled WGS sequence"/>
</dbReference>
<accession>A0ABQ1G691</accession>
<dbReference type="Pfam" id="PF02518">
    <property type="entry name" value="HATPase_c"/>
    <property type="match status" value="1"/>
</dbReference>
<dbReference type="InterPro" id="IPR003594">
    <property type="entry name" value="HATPase_dom"/>
</dbReference>
<dbReference type="InterPro" id="IPR036890">
    <property type="entry name" value="HATPase_C_sf"/>
</dbReference>
<dbReference type="CDD" id="cd06225">
    <property type="entry name" value="HAMP"/>
    <property type="match status" value="1"/>
</dbReference>
<evidence type="ECO:0000256" key="12">
    <source>
        <dbReference type="ARBA" id="ARBA00023012"/>
    </source>
</evidence>
<keyword evidence="5" id="KW-0597">Phosphoprotein</keyword>
<dbReference type="SMART" id="SM00388">
    <property type="entry name" value="HisKA"/>
    <property type="match status" value="1"/>
</dbReference>
<dbReference type="InterPro" id="IPR004358">
    <property type="entry name" value="Sig_transdc_His_kin-like_C"/>
</dbReference>
<dbReference type="Gene3D" id="1.10.287.130">
    <property type="match status" value="1"/>
</dbReference>
<dbReference type="CDD" id="cd00082">
    <property type="entry name" value="HisKA"/>
    <property type="match status" value="1"/>
</dbReference>
<evidence type="ECO:0000256" key="2">
    <source>
        <dbReference type="ARBA" id="ARBA00004651"/>
    </source>
</evidence>
<evidence type="ECO:0000313" key="18">
    <source>
        <dbReference type="EMBL" id="GGA37579.1"/>
    </source>
</evidence>
<evidence type="ECO:0000256" key="5">
    <source>
        <dbReference type="ARBA" id="ARBA00022553"/>
    </source>
</evidence>
<feature type="transmembrane region" description="Helical" evidence="15">
    <location>
        <begin position="75"/>
        <end position="99"/>
    </location>
</feature>
<evidence type="ECO:0000259" key="17">
    <source>
        <dbReference type="PROSITE" id="PS50885"/>
    </source>
</evidence>
<dbReference type="PROSITE" id="PS50885">
    <property type="entry name" value="HAMP"/>
    <property type="match status" value="1"/>
</dbReference>
<dbReference type="EMBL" id="BMEX01000002">
    <property type="protein sequence ID" value="GGA37579.1"/>
    <property type="molecule type" value="Genomic_DNA"/>
</dbReference>
<evidence type="ECO:0000256" key="14">
    <source>
        <dbReference type="SAM" id="Coils"/>
    </source>
</evidence>
<evidence type="ECO:0000256" key="4">
    <source>
        <dbReference type="ARBA" id="ARBA00022475"/>
    </source>
</evidence>
<evidence type="ECO:0000259" key="16">
    <source>
        <dbReference type="PROSITE" id="PS50109"/>
    </source>
</evidence>
<dbReference type="InterPro" id="IPR003660">
    <property type="entry name" value="HAMP_dom"/>
</dbReference>
<feature type="transmembrane region" description="Helical" evidence="15">
    <location>
        <begin position="326"/>
        <end position="357"/>
    </location>
</feature>
<dbReference type="InterPro" id="IPR050398">
    <property type="entry name" value="HssS/ArlS-like"/>
</dbReference>
<keyword evidence="12" id="KW-0902">Two-component regulatory system</keyword>
<comment type="caution">
    <text evidence="18">The sequence shown here is derived from an EMBL/GenBank/DDBJ whole genome shotgun (WGS) entry which is preliminary data.</text>
</comment>
<gene>
    <name evidence="18" type="ORF">GCM10007416_08110</name>
</gene>
<dbReference type="InterPro" id="IPR036097">
    <property type="entry name" value="HisK_dim/P_sf"/>
</dbReference>
<proteinExistence type="predicted"/>
<keyword evidence="13 15" id="KW-0472">Membrane</keyword>
<evidence type="ECO:0000256" key="11">
    <source>
        <dbReference type="ARBA" id="ARBA00022989"/>
    </source>
</evidence>
<evidence type="ECO:0000256" key="1">
    <source>
        <dbReference type="ARBA" id="ARBA00000085"/>
    </source>
</evidence>
<protein>
    <recommendedName>
        <fullName evidence="3">histidine kinase</fullName>
        <ecNumber evidence="3">2.7.13.3</ecNumber>
    </recommendedName>
</protein>
<keyword evidence="8" id="KW-0547">Nucleotide-binding</keyword>
<dbReference type="SUPFAM" id="SSF47384">
    <property type="entry name" value="Homodimeric domain of signal transducing histidine kinase"/>
    <property type="match status" value="1"/>
</dbReference>
<feature type="transmembrane region" description="Helical" evidence="15">
    <location>
        <begin position="12"/>
        <end position="34"/>
    </location>
</feature>
<keyword evidence="9" id="KW-0418">Kinase</keyword>
<dbReference type="InterPro" id="IPR005467">
    <property type="entry name" value="His_kinase_dom"/>
</dbReference>
<dbReference type="Pfam" id="PF00512">
    <property type="entry name" value="HisKA"/>
    <property type="match status" value="1"/>
</dbReference>
<feature type="domain" description="HAMP" evidence="17">
    <location>
        <begin position="360"/>
        <end position="412"/>
    </location>
</feature>
<feature type="coiled-coil region" evidence="14">
    <location>
        <begin position="400"/>
        <end position="434"/>
    </location>
</feature>
<evidence type="ECO:0000256" key="8">
    <source>
        <dbReference type="ARBA" id="ARBA00022741"/>
    </source>
</evidence>
<keyword evidence="14" id="KW-0175">Coiled coil</keyword>
<organism evidence="18 19">
    <name type="scientific">Kroppenstedtia guangzhouensis</name>
    <dbReference type="NCBI Taxonomy" id="1274356"/>
    <lineage>
        <taxon>Bacteria</taxon>
        <taxon>Bacillati</taxon>
        <taxon>Bacillota</taxon>
        <taxon>Bacilli</taxon>
        <taxon>Bacillales</taxon>
        <taxon>Thermoactinomycetaceae</taxon>
        <taxon>Kroppenstedtia</taxon>
    </lineage>
</organism>
<keyword evidence="6" id="KW-0808">Transferase</keyword>
<feature type="domain" description="Histidine kinase" evidence="16">
    <location>
        <begin position="434"/>
        <end position="648"/>
    </location>
</feature>
<feature type="transmembrane region" description="Helical" evidence="15">
    <location>
        <begin position="124"/>
        <end position="144"/>
    </location>
</feature>
<keyword evidence="10" id="KW-0067">ATP-binding</keyword>
<dbReference type="PANTHER" id="PTHR45528:SF1">
    <property type="entry name" value="SENSOR HISTIDINE KINASE CPXA"/>
    <property type="match status" value="1"/>
</dbReference>
<dbReference type="Gene3D" id="3.30.565.10">
    <property type="entry name" value="Histidine kinase-like ATPase, C-terminal domain"/>
    <property type="match status" value="1"/>
</dbReference>
<dbReference type="PROSITE" id="PS50109">
    <property type="entry name" value="HIS_KIN"/>
    <property type="match status" value="1"/>
</dbReference>
<evidence type="ECO:0000256" key="6">
    <source>
        <dbReference type="ARBA" id="ARBA00022679"/>
    </source>
</evidence>
<keyword evidence="11 15" id="KW-1133">Transmembrane helix</keyword>
<evidence type="ECO:0000256" key="9">
    <source>
        <dbReference type="ARBA" id="ARBA00022777"/>
    </source>
</evidence>
<dbReference type="PRINTS" id="PR00344">
    <property type="entry name" value="BCTRLSENSOR"/>
</dbReference>
<comment type="subcellular location">
    <subcellularLocation>
        <location evidence="2">Cell membrane</location>
        <topology evidence="2">Multi-pass membrane protein</topology>
    </subcellularLocation>
</comment>
<feature type="transmembrane region" description="Helical" evidence="15">
    <location>
        <begin position="40"/>
        <end position="63"/>
    </location>
</feature>
<dbReference type="InterPro" id="IPR003661">
    <property type="entry name" value="HisK_dim/P_dom"/>
</dbReference>
<evidence type="ECO:0000256" key="13">
    <source>
        <dbReference type="ARBA" id="ARBA00023136"/>
    </source>
</evidence>
<dbReference type="PANTHER" id="PTHR45528">
    <property type="entry name" value="SENSOR HISTIDINE KINASE CPXA"/>
    <property type="match status" value="1"/>
</dbReference>
<keyword evidence="19" id="KW-1185">Reference proteome</keyword>